<dbReference type="Proteomes" id="UP000594205">
    <property type="component" value="Chromosome"/>
</dbReference>
<sequence>MKPRRPSRRATMVGVGVLTTAALTVGTTAFAVTDTAPKKKPAAAAWSGAKDAKEARNKQIVRAFVDLGINQKKPQQAADRYLGDLIQHNPNVADGKEGWVTWATGFVKAVPDVNVNFKRFLADGDLVTVHTHITLNATDRGLAAMDIFRVKNGKIVEHWDVSTPVPENSANDNGMF</sequence>
<dbReference type="PANTHER" id="PTHR38436">
    <property type="entry name" value="POLYKETIDE CYCLASE SNOAL-LIKE DOMAIN"/>
    <property type="match status" value="1"/>
</dbReference>
<organism evidence="2 3">
    <name type="scientific">Streptomyces ferrugineus</name>
    <dbReference type="NCBI Taxonomy" id="1413221"/>
    <lineage>
        <taxon>Bacteria</taxon>
        <taxon>Bacillati</taxon>
        <taxon>Actinomycetota</taxon>
        <taxon>Actinomycetes</taxon>
        <taxon>Kitasatosporales</taxon>
        <taxon>Streptomycetaceae</taxon>
        <taxon>Streptomyces</taxon>
    </lineage>
</organism>
<dbReference type="InterPro" id="IPR009959">
    <property type="entry name" value="Cyclase_SnoaL-like"/>
</dbReference>
<dbReference type="SUPFAM" id="SSF54427">
    <property type="entry name" value="NTF2-like"/>
    <property type="match status" value="1"/>
</dbReference>
<dbReference type="AlphaFoldDB" id="A0A7M2SK08"/>
<gene>
    <name evidence="2" type="ORF">IM697_43130</name>
</gene>
<dbReference type="KEGG" id="sfeu:IM697_43130"/>
<dbReference type="EMBL" id="CP063373">
    <property type="protein sequence ID" value="QOV36686.1"/>
    <property type="molecule type" value="Genomic_DNA"/>
</dbReference>
<reference evidence="2 3" key="1">
    <citation type="submission" date="2020-10" db="EMBL/GenBank/DDBJ databases">
        <title>Streptomyces ferrugineus complate genome analysis.</title>
        <authorList>
            <person name="Anwar N."/>
        </authorList>
    </citation>
    <scope>NUCLEOTIDE SEQUENCE [LARGE SCALE GENOMIC DNA]</scope>
    <source>
        <strain evidence="2 3">CCTCC AA2014009</strain>
    </source>
</reference>
<dbReference type="InterPro" id="IPR032710">
    <property type="entry name" value="NTF2-like_dom_sf"/>
</dbReference>
<evidence type="ECO:0000313" key="2">
    <source>
        <dbReference type="EMBL" id="QOV36686.1"/>
    </source>
</evidence>
<dbReference type="GO" id="GO:0030638">
    <property type="term" value="P:polyketide metabolic process"/>
    <property type="evidence" value="ECO:0007669"/>
    <property type="project" value="InterPro"/>
</dbReference>
<evidence type="ECO:0000313" key="3">
    <source>
        <dbReference type="Proteomes" id="UP000594205"/>
    </source>
</evidence>
<evidence type="ECO:0000256" key="1">
    <source>
        <dbReference type="SAM" id="SignalP"/>
    </source>
</evidence>
<feature type="signal peptide" evidence="1">
    <location>
        <begin position="1"/>
        <end position="31"/>
    </location>
</feature>
<dbReference type="Gene3D" id="3.10.450.50">
    <property type="match status" value="1"/>
</dbReference>
<accession>A0A7M2SK08</accession>
<keyword evidence="3" id="KW-1185">Reference proteome</keyword>
<dbReference type="RefSeq" id="WP_194042937.1">
    <property type="nucleotide sequence ID" value="NZ_CP063373.1"/>
</dbReference>
<keyword evidence="1" id="KW-0732">Signal</keyword>
<dbReference type="Pfam" id="PF07366">
    <property type="entry name" value="SnoaL"/>
    <property type="match status" value="1"/>
</dbReference>
<protein>
    <submittedName>
        <fullName evidence="2">Ester cyclase</fullName>
    </submittedName>
</protein>
<feature type="chain" id="PRO_5031395111" evidence="1">
    <location>
        <begin position="32"/>
        <end position="176"/>
    </location>
</feature>
<proteinExistence type="predicted"/>
<dbReference type="PANTHER" id="PTHR38436:SF1">
    <property type="entry name" value="ESTER CYCLASE"/>
    <property type="match status" value="1"/>
</dbReference>
<name>A0A7M2SK08_9ACTN</name>